<dbReference type="InterPro" id="IPR057309">
    <property type="entry name" value="PcsB_CC"/>
</dbReference>
<feature type="domain" description="M23ase beta-sheet core" evidence="3">
    <location>
        <begin position="131"/>
        <end position="168"/>
    </location>
</feature>
<name>A0A1F4V5G0_UNCKA</name>
<dbReference type="Gene3D" id="2.70.70.10">
    <property type="entry name" value="Glucose Permease (Domain IIA)"/>
    <property type="match status" value="1"/>
</dbReference>
<gene>
    <name evidence="5" type="ORF">A2982_03840</name>
</gene>
<dbReference type="AlphaFoldDB" id="A0A1F4V5G0"/>
<protein>
    <submittedName>
        <fullName evidence="5">Uncharacterized protein</fullName>
    </submittedName>
</protein>
<keyword evidence="1" id="KW-0732">Signal</keyword>
<dbReference type="Proteomes" id="UP000178771">
    <property type="component" value="Unassembled WGS sequence"/>
</dbReference>
<dbReference type="InterPro" id="IPR016047">
    <property type="entry name" value="M23ase_b-sheet_dom"/>
</dbReference>
<reference evidence="5 6" key="1">
    <citation type="journal article" date="2016" name="Nat. Commun.">
        <title>Thousands of microbial genomes shed light on interconnected biogeochemical processes in an aquifer system.</title>
        <authorList>
            <person name="Anantharaman K."/>
            <person name="Brown C.T."/>
            <person name="Hug L.A."/>
            <person name="Sharon I."/>
            <person name="Castelle C.J."/>
            <person name="Probst A.J."/>
            <person name="Thomas B.C."/>
            <person name="Singh A."/>
            <person name="Wilkins M.J."/>
            <person name="Karaoz U."/>
            <person name="Brodie E.L."/>
            <person name="Williams K.H."/>
            <person name="Hubbard S.S."/>
            <person name="Banfield J.F."/>
        </authorList>
    </citation>
    <scope>NUCLEOTIDE SEQUENCE [LARGE SCALE GENOMIC DNA]</scope>
</reference>
<dbReference type="Pfam" id="PF01551">
    <property type="entry name" value="Peptidase_M23"/>
    <property type="match status" value="1"/>
</dbReference>
<evidence type="ECO:0000313" key="5">
    <source>
        <dbReference type="EMBL" id="OGC51833.1"/>
    </source>
</evidence>
<dbReference type="EMBL" id="MEVH01000012">
    <property type="protein sequence ID" value="OGC51833.1"/>
    <property type="molecule type" value="Genomic_DNA"/>
</dbReference>
<feature type="coiled-coil region" evidence="2">
    <location>
        <begin position="34"/>
        <end position="135"/>
    </location>
</feature>
<dbReference type="STRING" id="1802624.A2982_03840"/>
<evidence type="ECO:0000313" key="6">
    <source>
        <dbReference type="Proteomes" id="UP000178771"/>
    </source>
</evidence>
<evidence type="ECO:0000259" key="3">
    <source>
        <dbReference type="Pfam" id="PF01551"/>
    </source>
</evidence>
<feature type="domain" description="Peptidoglycan hydrolase PcsB coiled-coil" evidence="4">
    <location>
        <begin position="2"/>
        <end position="57"/>
    </location>
</feature>
<dbReference type="CDD" id="cd12797">
    <property type="entry name" value="M23_peptidase"/>
    <property type="match status" value="1"/>
</dbReference>
<evidence type="ECO:0000259" key="4">
    <source>
        <dbReference type="Pfam" id="PF24568"/>
    </source>
</evidence>
<dbReference type="GO" id="GO:0004222">
    <property type="term" value="F:metalloendopeptidase activity"/>
    <property type="evidence" value="ECO:0007669"/>
    <property type="project" value="TreeGrafter"/>
</dbReference>
<dbReference type="Pfam" id="PF24568">
    <property type="entry name" value="CC_PcsB"/>
    <property type="match status" value="1"/>
</dbReference>
<proteinExistence type="predicted"/>
<dbReference type="PANTHER" id="PTHR21666">
    <property type="entry name" value="PEPTIDASE-RELATED"/>
    <property type="match status" value="1"/>
</dbReference>
<dbReference type="Gene3D" id="6.10.250.3150">
    <property type="match status" value="1"/>
</dbReference>
<dbReference type="SUPFAM" id="SSF51261">
    <property type="entry name" value="Duplicated hybrid motif"/>
    <property type="match status" value="2"/>
</dbReference>
<accession>A0A1F4V5G0</accession>
<comment type="caution">
    <text evidence="5">The sequence shown here is derived from an EMBL/GenBank/DDBJ whole genome shotgun (WGS) entry which is preliminary data.</text>
</comment>
<dbReference type="InterPro" id="IPR011055">
    <property type="entry name" value="Dup_hybrid_motif"/>
</dbReference>
<dbReference type="InterPro" id="IPR050570">
    <property type="entry name" value="Cell_wall_metabolism_enzyme"/>
</dbReference>
<dbReference type="PANTHER" id="PTHR21666:SF270">
    <property type="entry name" value="MUREIN HYDROLASE ACTIVATOR ENVC"/>
    <property type="match status" value="1"/>
</dbReference>
<evidence type="ECO:0000256" key="2">
    <source>
        <dbReference type="SAM" id="Coils"/>
    </source>
</evidence>
<keyword evidence="2" id="KW-0175">Coiled coil</keyword>
<organism evidence="5 6">
    <name type="scientific">candidate division WWE3 bacterium RIFCSPLOWO2_01_FULL_39_13</name>
    <dbReference type="NCBI Taxonomy" id="1802624"/>
    <lineage>
        <taxon>Bacteria</taxon>
        <taxon>Katanobacteria</taxon>
    </lineage>
</organism>
<sequence>MRIRSQYIESQSSPMEVLIGSGNMSDFVARMKYLELIEAEDKELINRMNKTKDTYEDQEKLLNGKKDEVETIKAEIEKQKALAENLKQALEQQKAEKDNLLKITKNDEKKYQQALKDAQKELAQIQSAANVVIREGQGVDVKKGEKIGTMGNSGFSSGAHLHFGVYKYTVSDFEQNPSWSWYYNNSIDPKKVLKSKTVRWSSGCSRDPSGDSKAGEGDLDWPMDDVRITQNYGTKTCYNWMYNGKIHPALDMVGMGDITISAVDDGKAYFCRNCLKDGGNGVFIFHEDGKMSLYWHLK</sequence>
<evidence type="ECO:0000256" key="1">
    <source>
        <dbReference type="ARBA" id="ARBA00022729"/>
    </source>
</evidence>